<feature type="compositionally biased region" description="Low complexity" evidence="1">
    <location>
        <begin position="444"/>
        <end position="465"/>
    </location>
</feature>
<gene>
    <name evidence="2" type="ORF">PGQ11_012091</name>
</gene>
<reference evidence="2 3" key="1">
    <citation type="journal article" date="2024" name="IMA Fungus">
        <title>Apiospora arundinis, a panoply of carbohydrate-active enzymes and secondary metabolites.</title>
        <authorList>
            <person name="Sorensen T."/>
            <person name="Petersen C."/>
            <person name="Muurmann A.T."/>
            <person name="Christiansen J.V."/>
            <person name="Brundto M.L."/>
            <person name="Overgaard C.K."/>
            <person name="Boysen A.T."/>
            <person name="Wollenberg R.D."/>
            <person name="Larsen T.O."/>
            <person name="Sorensen J.L."/>
            <person name="Nielsen K.L."/>
            <person name="Sondergaard T.E."/>
        </authorList>
    </citation>
    <scope>NUCLEOTIDE SEQUENCE [LARGE SCALE GENOMIC DNA]</scope>
    <source>
        <strain evidence="2 3">AAU 773</strain>
    </source>
</reference>
<organism evidence="2 3">
    <name type="scientific">Apiospora arundinis</name>
    <dbReference type="NCBI Taxonomy" id="335852"/>
    <lineage>
        <taxon>Eukaryota</taxon>
        <taxon>Fungi</taxon>
        <taxon>Dikarya</taxon>
        <taxon>Ascomycota</taxon>
        <taxon>Pezizomycotina</taxon>
        <taxon>Sordariomycetes</taxon>
        <taxon>Xylariomycetidae</taxon>
        <taxon>Amphisphaeriales</taxon>
        <taxon>Apiosporaceae</taxon>
        <taxon>Apiospora</taxon>
    </lineage>
</organism>
<comment type="caution">
    <text evidence="2">The sequence shown here is derived from an EMBL/GenBank/DDBJ whole genome shotgun (WGS) entry which is preliminary data.</text>
</comment>
<accession>A0ABR2I1D1</accession>
<sequence length="662" mass="74146">METREDYSQHTCLRTQCDICDGKLMLGDSFIPLACIDSIQCWERTSLPHDTGYRLRIQDRLLCWKPNCWRCKQSPEAVAIHPDCLSLFKKQCQTEDALDRLWARVASRRPWREAPALQLNPEATLDLGLVCAKAEQCGIPGLKLLPPELIHMVYEYSEHATFWRYIDIVRLGKELEAASLYSRSLPLRSILAWTRGSRPYRLQSPGSSCLRIIRLTIDYRGLRQVERLRERPSYRRGRSDSKAFVILTDGEDDLENITMHYKYGFSFLEMPGSFRGFHIWDMPNPPLLAQCQFTKDIPQSTRFRTVDVHSASGLTFFFCNSKMYGIYGHTHAAKKKRAANQRGGVCDMAWIHLPIPEGEEIRAIVLRMRRSDGVMTRTQNPCFLFRMKLAGDVSIGPYHTGDYEDIVFSRSSPELLIHNVANVGIGPATILGTYNTEFQNAEVNTGESSSSRNSNGQNGEGSSASLEPFDPPQAGFGGNVPPPSFEDRYSFPIPPLLPLHQSRLASASNHPNFSSSSLENVTAIHVLQDEKKEYCQAVVLEYENGARRALGHCRPAGRLDGWELGGAVCPTAATTTYRTPSRICYKDNSNAFGELPLPSHLIRRLVQVEGGRELPTAPHGHHPGDGWVCSPLEGILKLWFWESSTVVSIAAGAEGQASSSIT</sequence>
<evidence type="ECO:0008006" key="4">
    <source>
        <dbReference type="Google" id="ProtNLM"/>
    </source>
</evidence>
<evidence type="ECO:0000313" key="2">
    <source>
        <dbReference type="EMBL" id="KAK8856179.1"/>
    </source>
</evidence>
<proteinExistence type="predicted"/>
<dbReference type="Proteomes" id="UP001390339">
    <property type="component" value="Unassembled WGS sequence"/>
</dbReference>
<dbReference type="EMBL" id="JAPCWZ010000007">
    <property type="protein sequence ID" value="KAK8856179.1"/>
    <property type="molecule type" value="Genomic_DNA"/>
</dbReference>
<protein>
    <recommendedName>
        <fullName evidence="4">F-box domain-containing protein</fullName>
    </recommendedName>
</protein>
<keyword evidence="3" id="KW-1185">Reference proteome</keyword>
<feature type="region of interest" description="Disordered" evidence="1">
    <location>
        <begin position="442"/>
        <end position="481"/>
    </location>
</feature>
<evidence type="ECO:0000313" key="3">
    <source>
        <dbReference type="Proteomes" id="UP001390339"/>
    </source>
</evidence>
<evidence type="ECO:0000256" key="1">
    <source>
        <dbReference type="SAM" id="MobiDB-lite"/>
    </source>
</evidence>
<name>A0ABR2I1D1_9PEZI</name>